<dbReference type="Pfam" id="PF00931">
    <property type="entry name" value="NB-ARC"/>
    <property type="match status" value="1"/>
</dbReference>
<gene>
    <name evidence="8" type="ORF">Bca52824_054323</name>
</gene>
<dbReference type="InterPro" id="IPR044974">
    <property type="entry name" value="Disease_R_plants"/>
</dbReference>
<evidence type="ECO:0000313" key="9">
    <source>
        <dbReference type="Proteomes" id="UP000886595"/>
    </source>
</evidence>
<dbReference type="SUPFAM" id="SSF52540">
    <property type="entry name" value="P-loop containing nucleoside triphosphate hydrolases"/>
    <property type="match status" value="1"/>
</dbReference>
<name>A0A8X7R5K5_BRACI</name>
<dbReference type="GO" id="GO:0006952">
    <property type="term" value="P:defense response"/>
    <property type="evidence" value="ECO:0007669"/>
    <property type="project" value="InterPro"/>
</dbReference>
<comment type="caution">
    <text evidence="8">The sequence shown here is derived from an EMBL/GenBank/DDBJ whole genome shotgun (WGS) entry which is preliminary data.</text>
</comment>
<evidence type="ECO:0000256" key="3">
    <source>
        <dbReference type="ARBA" id="ARBA00022737"/>
    </source>
</evidence>
<dbReference type="InterPro" id="IPR003593">
    <property type="entry name" value="AAA+_ATPase"/>
</dbReference>
<dbReference type="InterPro" id="IPR032675">
    <property type="entry name" value="LRR_dom_sf"/>
</dbReference>
<dbReference type="Proteomes" id="UP000886595">
    <property type="component" value="Unassembled WGS sequence"/>
</dbReference>
<dbReference type="Pfam" id="PF01582">
    <property type="entry name" value="TIR"/>
    <property type="match status" value="1"/>
</dbReference>
<organism evidence="8 9">
    <name type="scientific">Brassica carinata</name>
    <name type="common">Ethiopian mustard</name>
    <name type="synonym">Abyssinian cabbage</name>
    <dbReference type="NCBI Taxonomy" id="52824"/>
    <lineage>
        <taxon>Eukaryota</taxon>
        <taxon>Viridiplantae</taxon>
        <taxon>Streptophyta</taxon>
        <taxon>Embryophyta</taxon>
        <taxon>Tracheophyta</taxon>
        <taxon>Spermatophyta</taxon>
        <taxon>Magnoliopsida</taxon>
        <taxon>eudicotyledons</taxon>
        <taxon>Gunneridae</taxon>
        <taxon>Pentapetalae</taxon>
        <taxon>rosids</taxon>
        <taxon>malvids</taxon>
        <taxon>Brassicales</taxon>
        <taxon>Brassicaceae</taxon>
        <taxon>Brassiceae</taxon>
        <taxon>Brassica</taxon>
    </lineage>
</organism>
<evidence type="ECO:0000256" key="2">
    <source>
        <dbReference type="ARBA" id="ARBA00022614"/>
    </source>
</evidence>
<dbReference type="Gene3D" id="3.40.50.10140">
    <property type="entry name" value="Toll/interleukin-1 receptor homology (TIR) domain"/>
    <property type="match status" value="1"/>
</dbReference>
<dbReference type="Pfam" id="PF23282">
    <property type="entry name" value="WHD_ROQ1"/>
    <property type="match status" value="1"/>
</dbReference>
<dbReference type="GO" id="GO:0043531">
    <property type="term" value="F:ADP binding"/>
    <property type="evidence" value="ECO:0007669"/>
    <property type="project" value="InterPro"/>
</dbReference>
<dbReference type="FunFam" id="1.10.8.430:FF:000002">
    <property type="entry name" value="Disease resistance protein (TIR-NBS-LRR class)"/>
    <property type="match status" value="1"/>
</dbReference>
<dbReference type="PRINTS" id="PR00364">
    <property type="entry name" value="DISEASERSIST"/>
</dbReference>
<dbReference type="GO" id="GO:0061809">
    <property type="term" value="F:NAD+ nucleosidase activity, cyclic ADP-ribose generating"/>
    <property type="evidence" value="ECO:0007669"/>
    <property type="project" value="UniProtKB-EC"/>
</dbReference>
<keyword evidence="3" id="KW-0677">Repeat</keyword>
<keyword evidence="9" id="KW-1185">Reference proteome</keyword>
<reference evidence="8 9" key="1">
    <citation type="submission" date="2020-02" db="EMBL/GenBank/DDBJ databases">
        <authorList>
            <person name="Ma Q."/>
            <person name="Huang Y."/>
            <person name="Song X."/>
            <person name="Pei D."/>
        </authorList>
    </citation>
    <scope>NUCLEOTIDE SEQUENCE [LARGE SCALE GENOMIC DNA]</scope>
    <source>
        <strain evidence="8">Sxm20200214</strain>
        <tissue evidence="8">Leaf</tissue>
    </source>
</reference>
<dbReference type="SMART" id="SM00382">
    <property type="entry name" value="AAA"/>
    <property type="match status" value="1"/>
</dbReference>
<proteinExistence type="predicted"/>
<evidence type="ECO:0000256" key="1">
    <source>
        <dbReference type="ARBA" id="ARBA00011982"/>
    </source>
</evidence>
<feature type="domain" description="TIR" evidence="7">
    <location>
        <begin position="273"/>
        <end position="389"/>
    </location>
</feature>
<dbReference type="GO" id="GO:0007165">
    <property type="term" value="P:signal transduction"/>
    <property type="evidence" value="ECO:0007669"/>
    <property type="project" value="InterPro"/>
</dbReference>
<dbReference type="FunFam" id="3.80.10.10:FF:000386">
    <property type="entry name" value="Disease resistance protein RPS4"/>
    <property type="match status" value="1"/>
</dbReference>
<keyword evidence="5" id="KW-0520">NAD</keyword>
<dbReference type="Pfam" id="PF07725">
    <property type="entry name" value="LRR_3"/>
    <property type="match status" value="1"/>
</dbReference>
<comment type="catalytic activity">
    <reaction evidence="6">
        <text>NAD(+) + H2O = ADP-D-ribose + nicotinamide + H(+)</text>
        <dbReference type="Rhea" id="RHEA:16301"/>
        <dbReference type="ChEBI" id="CHEBI:15377"/>
        <dbReference type="ChEBI" id="CHEBI:15378"/>
        <dbReference type="ChEBI" id="CHEBI:17154"/>
        <dbReference type="ChEBI" id="CHEBI:57540"/>
        <dbReference type="ChEBI" id="CHEBI:57967"/>
        <dbReference type="EC" id="3.2.2.6"/>
    </reaction>
    <physiologicalReaction direction="left-to-right" evidence="6">
        <dbReference type="Rhea" id="RHEA:16302"/>
    </physiologicalReaction>
</comment>
<evidence type="ECO:0000256" key="4">
    <source>
        <dbReference type="ARBA" id="ARBA00022801"/>
    </source>
</evidence>
<keyword evidence="4" id="KW-0378">Hydrolase</keyword>
<sequence length="1184" mass="134769">MEIPSSLQNLYGLVELSIRNCTNLEILPTEINLKFLDQFDLSGCSQLRSFPDISTNISILILCRTAIEETVDFSNSEVLTEARLDGSPDKQKMTTDNINSKLPDDYVPKLDQEILYHKQAVFFKSIELPGEEVPSYFTRRTTGNSLTIPLLRTSPSQPVLRFRACAVVNSIPISKGYHPSEIKICCLFKNRLGNQSYFSDFSVTRLDCHMVIFDCCFPLNEDNARLAEVNHYQVEIQFRLISDYPQFKLKACGILLLEEYGDSAVQMSASRNWVYDLFPSFRGEDVRKKFLSDILKELDRKMINAFIDNEIERSQESDATMIEDITNDVFRKLLSTTSKEFEDLVGIEDHIAEISTLLRLESEEVRMLGIWGSSGIGKTTIARALLNRFSSRFHRSIFIDIAFVSKSKNLYPSANADDYNLKSHLRKEFLSEILGEKDTKKEHVGALEERLKHRKVLIIIDDLDDPMVLDALVDECFGPGSRIIAITKDMQILRAHRITCVYKVETPSKEIALQMLCRSAFRQDSPPDGFMEVASEVAMRLGGLPLGLNIIGSALRERDKTHWVNMLPALRKGLDGRIDEALSFSYKSLERKEYKALFRHLACLFNGDEVSYIKLMLADSELNVDMGLEVLVDKSLIRVVPFWNNTNIVEMHCLVQEMGKEIVRGQSDKPGEREFLMDSKDVCNVLKDRTGTEKLIGISMDLDEIDKVKIHEKAFKRMSNLRFLKFYKRSLQPKKEVRWQTPKTLNDFPDELKLLSWPGYPMECMPSKFCPEYLVELSMPNSKLKKLWKEVEPLTSLTKIMLSGSQNLKEIPDLSLATSLETLNLNGCSSLVELTCSFIQNLNKLTTLEMTGCSSLETLPTGINLKSLYRLNLNECSQLKSFPDISDNISTLYLNQTAIEEVPRWIENFSKLESLEMWKCKNLATLPTGINLKSLYRLNLSGCPRLKSFPDISSNISNLYLNQTAIEEVPPWINNFSSLEALEMWECRQLRCISPNIFKLENLGEIFFSDCEQLSEVSFLDFPLEEAEDTSNTCTKLSLISFTNCINLNQENFIQQSASKSAGSIFNIPLHHSSLSQQPVFNFKACVVVSDVDAVTEGTETADHHLCFIDIEVNCRFKDSHGNYSGSTESIDFSLPQEYDHLIIFDCPFRQNQDSGESNCEQVEIEFCLVSTGLRLIGCGLKRQ</sequence>
<dbReference type="EMBL" id="JAAMPC010000011">
    <property type="protein sequence ID" value="KAG2283103.1"/>
    <property type="molecule type" value="Genomic_DNA"/>
</dbReference>
<dbReference type="AlphaFoldDB" id="A0A8X7R5K5"/>
<dbReference type="Gene3D" id="3.40.50.300">
    <property type="entry name" value="P-loop containing nucleotide triphosphate hydrolases"/>
    <property type="match status" value="1"/>
</dbReference>
<evidence type="ECO:0000313" key="8">
    <source>
        <dbReference type="EMBL" id="KAG2283103.1"/>
    </source>
</evidence>
<evidence type="ECO:0000256" key="6">
    <source>
        <dbReference type="ARBA" id="ARBA00047304"/>
    </source>
</evidence>
<evidence type="ECO:0000256" key="5">
    <source>
        <dbReference type="ARBA" id="ARBA00023027"/>
    </source>
</evidence>
<protein>
    <recommendedName>
        <fullName evidence="1">ADP-ribosyl cyclase/cyclic ADP-ribose hydrolase</fullName>
        <ecNumber evidence="1">3.2.2.6</ecNumber>
    </recommendedName>
</protein>
<dbReference type="InterPro" id="IPR042197">
    <property type="entry name" value="Apaf_helical"/>
</dbReference>
<dbReference type="SUPFAM" id="SSF52058">
    <property type="entry name" value="L domain-like"/>
    <property type="match status" value="2"/>
</dbReference>
<dbReference type="PANTHER" id="PTHR11017">
    <property type="entry name" value="LEUCINE-RICH REPEAT-CONTAINING PROTEIN"/>
    <property type="match status" value="1"/>
</dbReference>
<dbReference type="InterPro" id="IPR035897">
    <property type="entry name" value="Toll_tir_struct_dom_sf"/>
</dbReference>
<dbReference type="InterPro" id="IPR011713">
    <property type="entry name" value="Leu-rich_rpt_3"/>
</dbReference>
<dbReference type="InterPro" id="IPR058192">
    <property type="entry name" value="WHD_ROQ1-like"/>
</dbReference>
<keyword evidence="2" id="KW-0433">Leucine-rich repeat</keyword>
<accession>A0A8X7R5K5</accession>
<dbReference type="InterPro" id="IPR045344">
    <property type="entry name" value="C-JID"/>
</dbReference>
<dbReference type="EC" id="3.2.2.6" evidence="1"/>
<dbReference type="PANTHER" id="PTHR11017:SF369">
    <property type="entry name" value="GENOME ASSEMBLY, CHROMOSOME: A02"/>
    <property type="match status" value="1"/>
</dbReference>
<dbReference type="InterPro" id="IPR027417">
    <property type="entry name" value="P-loop_NTPase"/>
</dbReference>
<dbReference type="FunFam" id="3.40.50.300:FF:001002">
    <property type="entry name" value="Disease resistance protein (TIR-NBS-LRR class)"/>
    <property type="match status" value="1"/>
</dbReference>
<dbReference type="OrthoDB" id="27842at2759"/>
<dbReference type="InterPro" id="IPR002182">
    <property type="entry name" value="NB-ARC"/>
</dbReference>
<dbReference type="SUPFAM" id="SSF52200">
    <property type="entry name" value="Toll/Interleukin receptor TIR domain"/>
    <property type="match status" value="1"/>
</dbReference>
<dbReference type="InterPro" id="IPR000157">
    <property type="entry name" value="TIR_dom"/>
</dbReference>
<evidence type="ECO:0000259" key="7">
    <source>
        <dbReference type="PROSITE" id="PS50104"/>
    </source>
</evidence>
<dbReference type="Gene3D" id="3.80.10.10">
    <property type="entry name" value="Ribonuclease Inhibitor"/>
    <property type="match status" value="3"/>
</dbReference>
<dbReference type="PROSITE" id="PS50104">
    <property type="entry name" value="TIR"/>
    <property type="match status" value="1"/>
</dbReference>
<dbReference type="Pfam" id="PF20160">
    <property type="entry name" value="C-JID"/>
    <property type="match status" value="1"/>
</dbReference>
<dbReference type="Gene3D" id="1.10.8.430">
    <property type="entry name" value="Helical domain of apoptotic protease-activating factors"/>
    <property type="match status" value="1"/>
</dbReference>